<accession>A0A7J8HS28</accession>
<keyword evidence="2" id="KW-1185">Reference proteome</keyword>
<dbReference type="EMBL" id="JACASE010000004">
    <property type="protein sequence ID" value="KAF6474878.1"/>
    <property type="molecule type" value="Genomic_DNA"/>
</dbReference>
<proteinExistence type="predicted"/>
<evidence type="ECO:0000313" key="1">
    <source>
        <dbReference type="EMBL" id="KAF6474878.1"/>
    </source>
</evidence>
<name>A0A7J8HS28_ROUAE</name>
<dbReference type="AlphaFoldDB" id="A0A7J8HS28"/>
<dbReference type="Proteomes" id="UP000593571">
    <property type="component" value="Unassembled WGS sequence"/>
</dbReference>
<comment type="caution">
    <text evidence="1">The sequence shown here is derived from an EMBL/GenBank/DDBJ whole genome shotgun (WGS) entry which is preliminary data.</text>
</comment>
<protein>
    <submittedName>
        <fullName evidence="1">Uncharacterized protein</fullName>
    </submittedName>
</protein>
<reference evidence="1 2" key="1">
    <citation type="journal article" date="2020" name="Nature">
        <title>Six reference-quality genomes reveal evolution of bat adaptations.</title>
        <authorList>
            <person name="Jebb D."/>
            <person name="Huang Z."/>
            <person name="Pippel M."/>
            <person name="Hughes G.M."/>
            <person name="Lavrichenko K."/>
            <person name="Devanna P."/>
            <person name="Winkler S."/>
            <person name="Jermiin L.S."/>
            <person name="Skirmuntt E.C."/>
            <person name="Katzourakis A."/>
            <person name="Burkitt-Gray L."/>
            <person name="Ray D.A."/>
            <person name="Sullivan K.A.M."/>
            <person name="Roscito J.G."/>
            <person name="Kirilenko B.M."/>
            <person name="Davalos L.M."/>
            <person name="Corthals A.P."/>
            <person name="Power M.L."/>
            <person name="Jones G."/>
            <person name="Ransome R.D."/>
            <person name="Dechmann D.K.N."/>
            <person name="Locatelli A.G."/>
            <person name="Puechmaille S.J."/>
            <person name="Fedrigo O."/>
            <person name="Jarvis E.D."/>
            <person name="Hiller M."/>
            <person name="Vernes S.C."/>
            <person name="Myers E.W."/>
            <person name="Teeling E.C."/>
        </authorList>
    </citation>
    <scope>NUCLEOTIDE SEQUENCE [LARGE SCALE GENOMIC DNA]</scope>
    <source>
        <strain evidence="1">MRouAeg1</strain>
        <tissue evidence="1">Muscle</tissue>
    </source>
</reference>
<gene>
    <name evidence="1" type="ORF">HJG63_011009</name>
</gene>
<evidence type="ECO:0000313" key="2">
    <source>
        <dbReference type="Proteomes" id="UP000593571"/>
    </source>
</evidence>
<organism evidence="1 2">
    <name type="scientific">Rousettus aegyptiacus</name>
    <name type="common">Egyptian fruit bat</name>
    <name type="synonym">Pteropus aegyptiacus</name>
    <dbReference type="NCBI Taxonomy" id="9407"/>
    <lineage>
        <taxon>Eukaryota</taxon>
        <taxon>Metazoa</taxon>
        <taxon>Chordata</taxon>
        <taxon>Craniata</taxon>
        <taxon>Vertebrata</taxon>
        <taxon>Euteleostomi</taxon>
        <taxon>Mammalia</taxon>
        <taxon>Eutheria</taxon>
        <taxon>Laurasiatheria</taxon>
        <taxon>Chiroptera</taxon>
        <taxon>Yinpterochiroptera</taxon>
        <taxon>Pteropodoidea</taxon>
        <taxon>Pteropodidae</taxon>
        <taxon>Rousettinae</taxon>
        <taxon>Rousettus</taxon>
    </lineage>
</organism>
<sequence length="166" mass="18830">MNSETIQSIDVCHVDHLVFKIHFVFNSERDTYLHSVEKLSFSLTFLLFKVGGMRGNLINLLFCGLLVQKAGRLSLNSMINEYPERIPCGQKEHSLKRMISRSLSIFEIKRLLPALYMGESQGVISGKKYVFPSSVIRTSRKLARAYVGALEQMIKVTGFEDILLVS</sequence>